<feature type="transmembrane region" description="Helical" evidence="2">
    <location>
        <begin position="12"/>
        <end position="31"/>
    </location>
</feature>
<name>A0A9P6W1Y8_RHOMI</name>
<keyword evidence="4" id="KW-1185">Reference proteome</keyword>
<gene>
    <name evidence="3" type="ORF">C6P46_004721</name>
</gene>
<keyword evidence="2" id="KW-0812">Transmembrane</keyword>
<protein>
    <recommendedName>
        <fullName evidence="5">Pali-domain-containing protein</fullName>
    </recommendedName>
</protein>
<evidence type="ECO:0000313" key="4">
    <source>
        <dbReference type="Proteomes" id="UP000777482"/>
    </source>
</evidence>
<dbReference type="Pfam" id="PF06687">
    <property type="entry name" value="SUR7"/>
    <property type="match status" value="1"/>
</dbReference>
<sequence length="331" mass="35050">MALNIIHWIGAFLYFAAMVLLVIASVSAPIWDNVGYVKGPLNGQQFVGGTWGYCFGGICTPSSLGYDQQRLAQLTGTDAAASAIRYTFSKTLVLAPVSAGLAFIALLFSLSTHFVMGILASLWGFLAFLSTIVLLGLSLGFFISLRNRLNRDVPNTSISISVVVWLIVAAAGALLFGMLFVCFTRNRKNKRERKSATYANNDYPVMRSTTAAETPIVGSEAHYSGAASNPDSHDPLVANGANRTSYAPTATGTTTNYGNTGATNYGNTGATNYGNAETTTYGNAGTMGTDPTYGAGVNSTYDHTATEPVPTGPTTASSAGHWWQRQETARV</sequence>
<dbReference type="EMBL" id="PUHQ01000046">
    <property type="protein sequence ID" value="KAG0660267.1"/>
    <property type="molecule type" value="Genomic_DNA"/>
</dbReference>
<evidence type="ECO:0000256" key="2">
    <source>
        <dbReference type="SAM" id="Phobius"/>
    </source>
</evidence>
<evidence type="ECO:0000313" key="3">
    <source>
        <dbReference type="EMBL" id="KAG0660267.1"/>
    </source>
</evidence>
<evidence type="ECO:0008006" key="5">
    <source>
        <dbReference type="Google" id="ProtNLM"/>
    </source>
</evidence>
<feature type="transmembrane region" description="Helical" evidence="2">
    <location>
        <begin position="122"/>
        <end position="143"/>
    </location>
</feature>
<evidence type="ECO:0000256" key="1">
    <source>
        <dbReference type="SAM" id="MobiDB-lite"/>
    </source>
</evidence>
<dbReference type="InterPro" id="IPR009571">
    <property type="entry name" value="SUR7/Rim9-like_fungi"/>
</dbReference>
<dbReference type="AlphaFoldDB" id="A0A9P6W1Y8"/>
<dbReference type="Proteomes" id="UP000777482">
    <property type="component" value="Unassembled WGS sequence"/>
</dbReference>
<dbReference type="PANTHER" id="PTHR28013:SF7">
    <property type="entry name" value="PALI-DOMAIN-CONTAINING PROTEIN"/>
    <property type="match status" value="1"/>
</dbReference>
<organism evidence="3 4">
    <name type="scientific">Rhodotorula mucilaginosa</name>
    <name type="common">Yeast</name>
    <name type="synonym">Rhodotorula rubra</name>
    <dbReference type="NCBI Taxonomy" id="5537"/>
    <lineage>
        <taxon>Eukaryota</taxon>
        <taxon>Fungi</taxon>
        <taxon>Dikarya</taxon>
        <taxon>Basidiomycota</taxon>
        <taxon>Pucciniomycotina</taxon>
        <taxon>Microbotryomycetes</taxon>
        <taxon>Sporidiobolales</taxon>
        <taxon>Sporidiobolaceae</taxon>
        <taxon>Rhodotorula</taxon>
    </lineage>
</organism>
<proteinExistence type="predicted"/>
<dbReference type="GO" id="GO:0032153">
    <property type="term" value="C:cell division site"/>
    <property type="evidence" value="ECO:0007669"/>
    <property type="project" value="TreeGrafter"/>
</dbReference>
<dbReference type="InterPro" id="IPR051380">
    <property type="entry name" value="pH-response_reg_palI/RIM9"/>
</dbReference>
<dbReference type="GO" id="GO:0005886">
    <property type="term" value="C:plasma membrane"/>
    <property type="evidence" value="ECO:0007669"/>
    <property type="project" value="InterPro"/>
</dbReference>
<dbReference type="PANTHER" id="PTHR28013">
    <property type="entry name" value="PROTEIN DCV1-RELATED"/>
    <property type="match status" value="1"/>
</dbReference>
<keyword evidence="2" id="KW-0472">Membrane</keyword>
<dbReference type="GO" id="GO:0035838">
    <property type="term" value="C:growing cell tip"/>
    <property type="evidence" value="ECO:0007669"/>
    <property type="project" value="TreeGrafter"/>
</dbReference>
<feature type="transmembrane region" description="Helical" evidence="2">
    <location>
        <begin position="92"/>
        <end position="110"/>
    </location>
</feature>
<reference evidence="3 4" key="1">
    <citation type="submission" date="2020-11" db="EMBL/GenBank/DDBJ databases">
        <title>Kefir isolates.</title>
        <authorList>
            <person name="Marcisauskas S."/>
            <person name="Kim Y."/>
            <person name="Blasche S."/>
        </authorList>
    </citation>
    <scope>NUCLEOTIDE SEQUENCE [LARGE SCALE GENOMIC DNA]</scope>
    <source>
        <strain evidence="3 4">KR</strain>
    </source>
</reference>
<keyword evidence="2" id="KW-1133">Transmembrane helix</keyword>
<dbReference type="OrthoDB" id="2354757at2759"/>
<feature type="region of interest" description="Disordered" evidence="1">
    <location>
        <begin position="307"/>
        <end position="331"/>
    </location>
</feature>
<comment type="caution">
    <text evidence="3">The sequence shown here is derived from an EMBL/GenBank/DDBJ whole genome shotgun (WGS) entry which is preliminary data.</text>
</comment>
<feature type="transmembrane region" description="Helical" evidence="2">
    <location>
        <begin position="163"/>
        <end position="184"/>
    </location>
</feature>
<accession>A0A9P6W1Y8</accession>